<feature type="signal peptide" evidence="1">
    <location>
        <begin position="1"/>
        <end position="20"/>
    </location>
</feature>
<feature type="non-terminal residue" evidence="2">
    <location>
        <position position="436"/>
    </location>
</feature>
<name>A0AAD3HKC8_9CHLO</name>
<keyword evidence="1" id="KW-0732">Signal</keyword>
<reference evidence="2 3" key="1">
    <citation type="journal article" date="2021" name="Sci. Rep.">
        <title>Genome sequencing of the multicellular alga Astrephomene provides insights into convergent evolution of germ-soma differentiation.</title>
        <authorList>
            <person name="Yamashita S."/>
            <person name="Yamamoto K."/>
            <person name="Matsuzaki R."/>
            <person name="Suzuki S."/>
            <person name="Yamaguchi H."/>
            <person name="Hirooka S."/>
            <person name="Minakuchi Y."/>
            <person name="Miyagishima S."/>
            <person name="Kawachi M."/>
            <person name="Toyoda A."/>
            <person name="Nozaki H."/>
        </authorList>
    </citation>
    <scope>NUCLEOTIDE SEQUENCE [LARGE SCALE GENOMIC DNA]</scope>
    <source>
        <strain evidence="2 3">NIES-4017</strain>
    </source>
</reference>
<evidence type="ECO:0000313" key="2">
    <source>
        <dbReference type="EMBL" id="GFR44524.1"/>
    </source>
</evidence>
<evidence type="ECO:0000256" key="1">
    <source>
        <dbReference type="SAM" id="SignalP"/>
    </source>
</evidence>
<gene>
    <name evidence="2" type="ORF">Agub_g5793</name>
</gene>
<dbReference type="Proteomes" id="UP001054857">
    <property type="component" value="Unassembled WGS sequence"/>
</dbReference>
<protein>
    <submittedName>
        <fullName evidence="2">Uncharacterized protein</fullName>
    </submittedName>
</protein>
<accession>A0AAD3HKC8</accession>
<dbReference type="AlphaFoldDB" id="A0AAD3HKC8"/>
<keyword evidence="3" id="KW-1185">Reference proteome</keyword>
<sequence length="436" mass="50030">MTCFYSVLGLTIFSALLVSAQGPDSGDISSSDYIIEPDVNALFAKKLTLYRSTLPEGLRQQATTQDALMQLLHPTLQFLYADSYTQILQHQFIVPELGSLFDGEVASLLSNITYIQEHSHELPFKLSLRLLLATLEIFDPTRYTSILTAYPISRRAVTAFLLDHYLHVGNFTADEGEVVVKICKRLFQMHKLAALTKRIVEFFHVSKSGGTSFCQLGKLNGCKTENFTTTQNCLITYFRDAPRWTMPGVLGELSVRQGDPWCARYGRQYSLRWHCRARRQLLTRMRFNFYSNELVMHDHNRSWTGVHPCREFLNVVIFREPEARVVSHLQNILKLYVWYYNATFWEYFDPASPQQWARLAPPVFDNYVVRSLLGGQAYNMPYGTVNATHLLAAKIVTMQFEVLLSLTPQSSELTQDIFGLGLGWQYDLRHLHARPT</sequence>
<comment type="caution">
    <text evidence="2">The sequence shown here is derived from an EMBL/GenBank/DDBJ whole genome shotgun (WGS) entry which is preliminary data.</text>
</comment>
<feature type="chain" id="PRO_5041913685" evidence="1">
    <location>
        <begin position="21"/>
        <end position="436"/>
    </location>
</feature>
<dbReference type="EMBL" id="BMAR01000008">
    <property type="protein sequence ID" value="GFR44524.1"/>
    <property type="molecule type" value="Genomic_DNA"/>
</dbReference>
<evidence type="ECO:0000313" key="3">
    <source>
        <dbReference type="Proteomes" id="UP001054857"/>
    </source>
</evidence>
<organism evidence="2 3">
    <name type="scientific">Astrephomene gubernaculifera</name>
    <dbReference type="NCBI Taxonomy" id="47775"/>
    <lineage>
        <taxon>Eukaryota</taxon>
        <taxon>Viridiplantae</taxon>
        <taxon>Chlorophyta</taxon>
        <taxon>core chlorophytes</taxon>
        <taxon>Chlorophyceae</taxon>
        <taxon>CS clade</taxon>
        <taxon>Chlamydomonadales</taxon>
        <taxon>Astrephomenaceae</taxon>
        <taxon>Astrephomene</taxon>
    </lineage>
</organism>
<proteinExistence type="predicted"/>